<proteinExistence type="predicted"/>
<evidence type="ECO:0000313" key="2">
    <source>
        <dbReference type="Proteomes" id="UP001480082"/>
    </source>
</evidence>
<dbReference type="Proteomes" id="UP001480082">
    <property type="component" value="Unassembled WGS sequence"/>
</dbReference>
<sequence>MRTTTSDKLRREAALSEDADLIVNRTAHFIGDWIEEHVVDKSIPMSGIDVAEELASQCVADAQDEGIAAQDIQDEVGDLTEYIAETIDEGNGSPLEGVATVATRIAEPRLSSVSPRRWR</sequence>
<protein>
    <submittedName>
        <fullName evidence="1">Uncharacterized protein</fullName>
    </submittedName>
</protein>
<gene>
    <name evidence="1" type="ORF">NKI81_01725</name>
</gene>
<organism evidence="1 2">
    <name type="scientific">Mesorhizobium australicum</name>
    <dbReference type="NCBI Taxonomy" id="536018"/>
    <lineage>
        <taxon>Bacteria</taxon>
        <taxon>Pseudomonadati</taxon>
        <taxon>Pseudomonadota</taxon>
        <taxon>Alphaproteobacteria</taxon>
        <taxon>Hyphomicrobiales</taxon>
        <taxon>Phyllobacteriaceae</taxon>
        <taxon>Mesorhizobium</taxon>
    </lineage>
</organism>
<dbReference type="EMBL" id="JAMYRI010000001">
    <property type="protein sequence ID" value="MER9282685.1"/>
    <property type="molecule type" value="Genomic_DNA"/>
</dbReference>
<reference evidence="1 2" key="1">
    <citation type="journal article" date="2024" name="Proc. Natl. Acad. Sci. U.S.A.">
        <title>The evolutionary genomics of adaptation to stress in wild rhizobium bacteria.</title>
        <authorList>
            <person name="Kehlet-Delgado H."/>
            <person name="Montoya A.P."/>
            <person name="Jensen K.T."/>
            <person name="Wendlandt C.E."/>
            <person name="Dexheimer C."/>
            <person name="Roberts M."/>
            <person name="Torres Martinez L."/>
            <person name="Friesen M.L."/>
            <person name="Griffitts J.S."/>
            <person name="Porter S.S."/>
        </authorList>
    </citation>
    <scope>NUCLEOTIDE SEQUENCE [LARGE SCALE GENOMIC DNA]</scope>
    <source>
        <strain evidence="1 2">M0468</strain>
    </source>
</reference>
<name>A0ACC6SSJ3_9HYPH</name>
<accession>A0ACC6SSJ3</accession>
<keyword evidence="2" id="KW-1185">Reference proteome</keyword>
<comment type="caution">
    <text evidence="1">The sequence shown here is derived from an EMBL/GenBank/DDBJ whole genome shotgun (WGS) entry which is preliminary data.</text>
</comment>
<evidence type="ECO:0000313" key="1">
    <source>
        <dbReference type="EMBL" id="MER9282685.1"/>
    </source>
</evidence>